<feature type="domain" description="EamA" evidence="7">
    <location>
        <begin position="10"/>
        <end position="142"/>
    </location>
</feature>
<sequence>MQKQSLTYLYLLLVTSMALWGGTWIAGRVLAQSIHPMSAAFLRFLLASALLLFMSWRAEGRIPRLRGKQVLPVAFLGATGVFIYSYFFFTGLQTIPAGRAALIVACIPVCISLLSAVLYKEKFGPVRIAGAMTSLVGVSVVIADGNPLALLSGGVSRGDFMILGCVAAWTAYSLGGRSVMKTLSPLTAVTWSSVFGTLMLLPAAVSGGLAEDVLRARPLDWACVVYLGALATALAYYWYYQAISVIGASRSGIFINTVPVFAVVMGFLLLGEPIHLSLLLGGLMVVTGVYLTNRT</sequence>
<keyword evidence="3 6" id="KW-0812">Transmembrane</keyword>
<dbReference type="Pfam" id="PF00892">
    <property type="entry name" value="EamA"/>
    <property type="match status" value="2"/>
</dbReference>
<comment type="similarity">
    <text evidence="2">Belongs to the EamA transporter family.</text>
</comment>
<keyword evidence="9" id="KW-1185">Reference proteome</keyword>
<protein>
    <submittedName>
        <fullName evidence="8">EamA family transporter</fullName>
    </submittedName>
</protein>
<dbReference type="InterPro" id="IPR050638">
    <property type="entry name" value="AA-Vitamin_Transporters"/>
</dbReference>
<dbReference type="InterPro" id="IPR000620">
    <property type="entry name" value="EamA_dom"/>
</dbReference>
<evidence type="ECO:0000256" key="4">
    <source>
        <dbReference type="ARBA" id="ARBA00022989"/>
    </source>
</evidence>
<evidence type="ECO:0000256" key="2">
    <source>
        <dbReference type="ARBA" id="ARBA00007362"/>
    </source>
</evidence>
<feature type="transmembrane region" description="Helical" evidence="6">
    <location>
        <begin position="276"/>
        <end position="293"/>
    </location>
</feature>
<feature type="transmembrane region" description="Helical" evidence="6">
    <location>
        <begin position="186"/>
        <end position="207"/>
    </location>
</feature>
<dbReference type="GO" id="GO:0016020">
    <property type="term" value="C:membrane"/>
    <property type="evidence" value="ECO:0007669"/>
    <property type="project" value="UniProtKB-SubCell"/>
</dbReference>
<feature type="transmembrane region" description="Helical" evidence="6">
    <location>
        <begin position="70"/>
        <end position="89"/>
    </location>
</feature>
<feature type="transmembrane region" description="Helical" evidence="6">
    <location>
        <begin position="101"/>
        <end position="119"/>
    </location>
</feature>
<feature type="transmembrane region" description="Helical" evidence="6">
    <location>
        <begin position="155"/>
        <end position="174"/>
    </location>
</feature>
<feature type="transmembrane region" description="Helical" evidence="6">
    <location>
        <begin position="219"/>
        <end position="239"/>
    </location>
</feature>
<organism evidence="8 9">
    <name type="scientific">Pseudodesulfovibrio cashew</name>
    <dbReference type="NCBI Taxonomy" id="2678688"/>
    <lineage>
        <taxon>Bacteria</taxon>
        <taxon>Pseudomonadati</taxon>
        <taxon>Thermodesulfobacteriota</taxon>
        <taxon>Desulfovibrionia</taxon>
        <taxon>Desulfovibrionales</taxon>
        <taxon>Desulfovibrionaceae</taxon>
    </lineage>
</organism>
<feature type="transmembrane region" description="Helical" evidence="6">
    <location>
        <begin position="251"/>
        <end position="270"/>
    </location>
</feature>
<evidence type="ECO:0000256" key="5">
    <source>
        <dbReference type="ARBA" id="ARBA00023136"/>
    </source>
</evidence>
<dbReference type="Gene3D" id="1.10.3730.20">
    <property type="match status" value="1"/>
</dbReference>
<keyword evidence="5 6" id="KW-0472">Membrane</keyword>
<dbReference type="SUPFAM" id="SSF103481">
    <property type="entry name" value="Multidrug resistance efflux transporter EmrE"/>
    <property type="match status" value="2"/>
</dbReference>
<feature type="transmembrane region" description="Helical" evidence="6">
    <location>
        <begin position="126"/>
        <end position="143"/>
    </location>
</feature>
<keyword evidence="4 6" id="KW-1133">Transmembrane helix</keyword>
<reference evidence="8 9" key="1">
    <citation type="submission" date="2019-11" db="EMBL/GenBank/DDBJ databases">
        <authorList>
            <person name="Zheng R.K."/>
            <person name="Sun C.M."/>
        </authorList>
    </citation>
    <scope>NUCLEOTIDE SEQUENCE [LARGE SCALE GENOMIC DNA]</scope>
    <source>
        <strain evidence="8 9">SRB007</strain>
    </source>
</reference>
<dbReference type="Proteomes" id="UP000428328">
    <property type="component" value="Chromosome"/>
</dbReference>
<accession>A0A6I6JAJ1</accession>
<proteinExistence type="inferred from homology"/>
<feature type="domain" description="EamA" evidence="7">
    <location>
        <begin position="157"/>
        <end position="293"/>
    </location>
</feature>
<evidence type="ECO:0000313" key="9">
    <source>
        <dbReference type="Proteomes" id="UP000428328"/>
    </source>
</evidence>
<evidence type="ECO:0000256" key="3">
    <source>
        <dbReference type="ARBA" id="ARBA00022692"/>
    </source>
</evidence>
<comment type="subcellular location">
    <subcellularLocation>
        <location evidence="1">Membrane</location>
        <topology evidence="1">Multi-pass membrane protein</topology>
    </subcellularLocation>
</comment>
<dbReference type="RefSeq" id="WP_158946940.1">
    <property type="nucleotide sequence ID" value="NZ_CP046400.1"/>
</dbReference>
<evidence type="ECO:0000259" key="7">
    <source>
        <dbReference type="Pfam" id="PF00892"/>
    </source>
</evidence>
<dbReference type="EMBL" id="CP046400">
    <property type="protein sequence ID" value="QGY39715.1"/>
    <property type="molecule type" value="Genomic_DNA"/>
</dbReference>
<dbReference type="KEGG" id="psel:GM415_06145"/>
<dbReference type="InterPro" id="IPR037185">
    <property type="entry name" value="EmrE-like"/>
</dbReference>
<name>A0A6I6JAJ1_9BACT</name>
<feature type="transmembrane region" description="Helical" evidence="6">
    <location>
        <begin position="39"/>
        <end position="58"/>
    </location>
</feature>
<gene>
    <name evidence="8" type="ORF">GM415_06145</name>
</gene>
<dbReference type="PANTHER" id="PTHR32322">
    <property type="entry name" value="INNER MEMBRANE TRANSPORTER"/>
    <property type="match status" value="1"/>
</dbReference>
<dbReference type="AlphaFoldDB" id="A0A6I6JAJ1"/>
<evidence type="ECO:0000256" key="6">
    <source>
        <dbReference type="SAM" id="Phobius"/>
    </source>
</evidence>
<feature type="transmembrane region" description="Helical" evidence="6">
    <location>
        <begin position="7"/>
        <end position="27"/>
    </location>
</feature>
<dbReference type="PANTHER" id="PTHR32322:SF2">
    <property type="entry name" value="EAMA DOMAIN-CONTAINING PROTEIN"/>
    <property type="match status" value="1"/>
</dbReference>
<evidence type="ECO:0000256" key="1">
    <source>
        <dbReference type="ARBA" id="ARBA00004141"/>
    </source>
</evidence>
<evidence type="ECO:0000313" key="8">
    <source>
        <dbReference type="EMBL" id="QGY39715.1"/>
    </source>
</evidence>